<accession>A0AAV7RZU7</accession>
<feature type="region of interest" description="Disordered" evidence="1">
    <location>
        <begin position="84"/>
        <end position="182"/>
    </location>
</feature>
<feature type="compositionally biased region" description="Basic and acidic residues" evidence="1">
    <location>
        <begin position="124"/>
        <end position="137"/>
    </location>
</feature>
<dbReference type="AlphaFoldDB" id="A0AAV7RZU7"/>
<evidence type="ECO:0000256" key="1">
    <source>
        <dbReference type="SAM" id="MobiDB-lite"/>
    </source>
</evidence>
<name>A0AAV7RZU7_PLEWA</name>
<gene>
    <name evidence="2" type="ORF">NDU88_010508</name>
</gene>
<dbReference type="Proteomes" id="UP001066276">
    <property type="component" value="Chromosome 5"/>
</dbReference>
<reference evidence="2" key="1">
    <citation type="journal article" date="2022" name="bioRxiv">
        <title>Sequencing and chromosome-scale assembly of the giantPleurodeles waltlgenome.</title>
        <authorList>
            <person name="Brown T."/>
            <person name="Elewa A."/>
            <person name="Iarovenko S."/>
            <person name="Subramanian E."/>
            <person name="Araus A.J."/>
            <person name="Petzold A."/>
            <person name="Susuki M."/>
            <person name="Suzuki K.-i.T."/>
            <person name="Hayashi T."/>
            <person name="Toyoda A."/>
            <person name="Oliveira C."/>
            <person name="Osipova E."/>
            <person name="Leigh N.D."/>
            <person name="Simon A."/>
            <person name="Yun M.H."/>
        </authorList>
    </citation>
    <scope>NUCLEOTIDE SEQUENCE</scope>
    <source>
        <strain evidence="2">20211129_DDA</strain>
        <tissue evidence="2">Liver</tissue>
    </source>
</reference>
<protein>
    <submittedName>
        <fullName evidence="2">Uncharacterized protein</fullName>
    </submittedName>
</protein>
<feature type="compositionally biased region" description="Polar residues" evidence="1">
    <location>
        <begin position="97"/>
        <end position="110"/>
    </location>
</feature>
<proteinExistence type="predicted"/>
<comment type="caution">
    <text evidence="2">The sequence shown here is derived from an EMBL/GenBank/DDBJ whole genome shotgun (WGS) entry which is preliminary data.</text>
</comment>
<keyword evidence="3" id="KW-1185">Reference proteome</keyword>
<evidence type="ECO:0000313" key="3">
    <source>
        <dbReference type="Proteomes" id="UP001066276"/>
    </source>
</evidence>
<organism evidence="2 3">
    <name type="scientific">Pleurodeles waltl</name>
    <name type="common">Iberian ribbed newt</name>
    <dbReference type="NCBI Taxonomy" id="8319"/>
    <lineage>
        <taxon>Eukaryota</taxon>
        <taxon>Metazoa</taxon>
        <taxon>Chordata</taxon>
        <taxon>Craniata</taxon>
        <taxon>Vertebrata</taxon>
        <taxon>Euteleostomi</taxon>
        <taxon>Amphibia</taxon>
        <taxon>Batrachia</taxon>
        <taxon>Caudata</taxon>
        <taxon>Salamandroidea</taxon>
        <taxon>Salamandridae</taxon>
        <taxon>Pleurodelinae</taxon>
        <taxon>Pleurodeles</taxon>
    </lineage>
</organism>
<dbReference type="EMBL" id="JANPWB010000009">
    <property type="protein sequence ID" value="KAJ1157809.1"/>
    <property type="molecule type" value="Genomic_DNA"/>
</dbReference>
<sequence>MKLSERSGQTGQDCRFSARTLMGIYRAILTHSLCPAGGLEPVQLPRQELSSAASRLYIKSLGSPACVSAPRRAPSVAGHPVLCKIGAGPRDAAGQARPQSSRAPQRQHLSGTEGGENQGKSRSKKDPMFARPSEPRRSALCWSRTITDPSWVRCPWGKHAESKGTGCDKAPLSSSRHRLPCS</sequence>
<evidence type="ECO:0000313" key="2">
    <source>
        <dbReference type="EMBL" id="KAJ1157809.1"/>
    </source>
</evidence>